<dbReference type="GO" id="GO:0005634">
    <property type="term" value="C:nucleus"/>
    <property type="evidence" value="ECO:0007669"/>
    <property type="project" value="UniProtKB-SubCell"/>
</dbReference>
<reference evidence="5" key="1">
    <citation type="journal article" date="2023" name="Plant J.">
        <title>The genome of the king protea, Protea cynaroides.</title>
        <authorList>
            <person name="Chang J."/>
            <person name="Duong T.A."/>
            <person name="Schoeman C."/>
            <person name="Ma X."/>
            <person name="Roodt D."/>
            <person name="Barker N."/>
            <person name="Li Z."/>
            <person name="Van de Peer Y."/>
            <person name="Mizrachi E."/>
        </authorList>
    </citation>
    <scope>NUCLEOTIDE SEQUENCE</scope>
    <source>
        <tissue evidence="5">Young leaves</tissue>
    </source>
</reference>
<accession>A0A9Q0GXD1</accession>
<evidence type="ECO:0000256" key="3">
    <source>
        <dbReference type="ARBA" id="ARBA00023242"/>
    </source>
</evidence>
<dbReference type="Proteomes" id="UP001141806">
    <property type="component" value="Unassembled WGS sequence"/>
</dbReference>
<feature type="region of interest" description="Disordered" evidence="4">
    <location>
        <begin position="405"/>
        <end position="432"/>
    </location>
</feature>
<keyword evidence="6" id="KW-1185">Reference proteome</keyword>
<comment type="caution">
    <text evidence="5">The sequence shown here is derived from an EMBL/GenBank/DDBJ whole genome shotgun (WGS) entry which is preliminary data.</text>
</comment>
<evidence type="ECO:0000313" key="5">
    <source>
        <dbReference type="EMBL" id="KAJ4953682.1"/>
    </source>
</evidence>
<comment type="subcellular location">
    <subcellularLocation>
        <location evidence="1">Nucleus</location>
    </subcellularLocation>
</comment>
<sequence length="608" mass="67329">MVERLQSPNLVDPLLENSTSSLFFRTFGDLIKATDSQQPYLESAHNHLKSMALKSPNKLLEQAQSIISSNSELLNSKLPFQMASEDKVGAAKGNDHPPERRPALNRKRARFSLKPITRKRASYKHHLSLLHSENDETILSSQETFEVGISSPSKYISYPETAYQHEAPQQRKMADDKHVDAAQEEDSVALKEDKVGKLLAEMLSADCMDLDGDGAANFLQEPLQFKPIGLDKLSFPDLDSVLRKDFEAPMEQLLKPRKALADVHDNIRRADRKASEEHRQLLGVSVCPQDSLLQQKSPLASLSFLKRRISLMNLPSDPFLALGSDMSLARHSSSVEGIGKRALPLHVVPDHRDADNHTPSQVDGKGLSSSVELQSQLVGEEGKTAANIVDFVKLVTEDSASLLTRSVDENSSGHVTSTDVSSNGSKGGPEDKIEDVLKGAVTSEQPEIIIEGLTMDPLHCSEGQFDQSVPTAGEYCSVDGHAESRDIPPEQNHEEHELNLRTPPNIHIKPKVHAHKRGKRTEFSHRQSLAGAGSLWESGVRRSNRIKIKPLEWWNGERFLYGRIHNSLETVIGLKYASPAKGGGKPTFRVKSYVSDQYKHLVEQAGLH</sequence>
<dbReference type="AlphaFoldDB" id="A0A9Q0GXD1"/>
<dbReference type="GO" id="GO:0051315">
    <property type="term" value="P:attachment of mitotic spindle microtubules to kinetochore"/>
    <property type="evidence" value="ECO:0007669"/>
    <property type="project" value="TreeGrafter"/>
</dbReference>
<feature type="compositionally biased region" description="Polar residues" evidence="4">
    <location>
        <begin position="405"/>
        <end position="424"/>
    </location>
</feature>
<comment type="similarity">
    <text evidence="2">Belongs to the CENP-C/MIF2 family.</text>
</comment>
<protein>
    <recommendedName>
        <fullName evidence="7">Centromere protein C</fullName>
    </recommendedName>
</protein>
<dbReference type="GO" id="GO:0000776">
    <property type="term" value="C:kinetochore"/>
    <property type="evidence" value="ECO:0007669"/>
    <property type="project" value="InterPro"/>
</dbReference>
<keyword evidence="3" id="KW-0539">Nucleus</keyword>
<organism evidence="5 6">
    <name type="scientific">Protea cynaroides</name>
    <dbReference type="NCBI Taxonomy" id="273540"/>
    <lineage>
        <taxon>Eukaryota</taxon>
        <taxon>Viridiplantae</taxon>
        <taxon>Streptophyta</taxon>
        <taxon>Embryophyta</taxon>
        <taxon>Tracheophyta</taxon>
        <taxon>Spermatophyta</taxon>
        <taxon>Magnoliopsida</taxon>
        <taxon>Proteales</taxon>
        <taxon>Proteaceae</taxon>
        <taxon>Protea</taxon>
    </lineage>
</organism>
<proteinExistence type="inferred from homology"/>
<gene>
    <name evidence="5" type="ORF">NE237_030514</name>
</gene>
<dbReference type="GO" id="GO:0051455">
    <property type="term" value="P:spindle attachment to meiosis I kinetochore"/>
    <property type="evidence" value="ECO:0007669"/>
    <property type="project" value="TreeGrafter"/>
</dbReference>
<dbReference type="GO" id="GO:0051382">
    <property type="term" value="P:kinetochore assembly"/>
    <property type="evidence" value="ECO:0007669"/>
    <property type="project" value="InterPro"/>
</dbReference>
<dbReference type="GO" id="GO:0019237">
    <property type="term" value="F:centromeric DNA binding"/>
    <property type="evidence" value="ECO:0007669"/>
    <property type="project" value="InterPro"/>
</dbReference>
<dbReference type="InterPro" id="IPR028386">
    <property type="entry name" value="CENP-C/Mif2/cnp3"/>
</dbReference>
<evidence type="ECO:0000256" key="2">
    <source>
        <dbReference type="ARBA" id="ARBA00010291"/>
    </source>
</evidence>
<evidence type="ECO:0000256" key="1">
    <source>
        <dbReference type="ARBA" id="ARBA00004123"/>
    </source>
</evidence>
<dbReference type="PANTHER" id="PTHR16684">
    <property type="entry name" value="CENTROMERE PROTEIN C"/>
    <property type="match status" value="1"/>
</dbReference>
<evidence type="ECO:0000256" key="4">
    <source>
        <dbReference type="SAM" id="MobiDB-lite"/>
    </source>
</evidence>
<dbReference type="EMBL" id="JAMYWD010000012">
    <property type="protein sequence ID" value="KAJ4953682.1"/>
    <property type="molecule type" value="Genomic_DNA"/>
</dbReference>
<name>A0A9Q0GXD1_9MAGN</name>
<evidence type="ECO:0008006" key="7">
    <source>
        <dbReference type="Google" id="ProtNLM"/>
    </source>
</evidence>
<dbReference type="OrthoDB" id="1939643at2759"/>
<dbReference type="PANTHER" id="PTHR16684:SF11">
    <property type="entry name" value="CENTROMERE PROTEIN C"/>
    <property type="match status" value="1"/>
</dbReference>
<evidence type="ECO:0000313" key="6">
    <source>
        <dbReference type="Proteomes" id="UP001141806"/>
    </source>
</evidence>